<dbReference type="InterPro" id="IPR027417">
    <property type="entry name" value="P-loop_NTPase"/>
</dbReference>
<proteinExistence type="inferred from homology"/>
<dbReference type="PANTHER" id="PTHR48040">
    <property type="entry name" value="PLEIOTROPIC DRUG RESISTANCE PROTEIN 1-LIKE ISOFORM X1"/>
    <property type="match status" value="1"/>
</dbReference>
<keyword evidence="6" id="KW-0547">Nucleotide-binding</keyword>
<dbReference type="SUPFAM" id="SSF52540">
    <property type="entry name" value="P-loop containing nucleoside triphosphate hydrolases"/>
    <property type="match status" value="2"/>
</dbReference>
<gene>
    <name evidence="12" type="primary">PDR1_21</name>
    <name evidence="12" type="ORF">CK203_094764</name>
</gene>
<feature type="transmembrane region" description="Helical" evidence="10">
    <location>
        <begin position="1340"/>
        <end position="1360"/>
    </location>
</feature>
<evidence type="ECO:0000256" key="1">
    <source>
        <dbReference type="ARBA" id="ARBA00004141"/>
    </source>
</evidence>
<feature type="transmembrane region" description="Helical" evidence="10">
    <location>
        <begin position="533"/>
        <end position="554"/>
    </location>
</feature>
<dbReference type="Pfam" id="PF08370">
    <property type="entry name" value="PDR_assoc"/>
    <property type="match status" value="1"/>
</dbReference>
<keyword evidence="8 10" id="KW-1133">Transmembrane helix</keyword>
<dbReference type="InterPro" id="IPR034003">
    <property type="entry name" value="ABCG_PDR_2"/>
</dbReference>
<dbReference type="FunFam" id="3.40.50.300:FF:003489">
    <property type="entry name" value="ABC transporter G family member 39"/>
    <property type="match status" value="1"/>
</dbReference>
<dbReference type="FunFam" id="3.40.50.300:FF:002615">
    <property type="entry name" value="ABC transporter"/>
    <property type="match status" value="1"/>
</dbReference>
<dbReference type="PANTHER" id="PTHR48040:SF20">
    <property type="entry name" value="PLEIOTROPIC DRUG RESISTANCE PROTEIN 1"/>
    <property type="match status" value="1"/>
</dbReference>
<comment type="subcellular location">
    <subcellularLocation>
        <location evidence="1">Membrane</location>
        <topology evidence="1">Multi-pass membrane protein</topology>
    </subcellularLocation>
</comment>
<evidence type="ECO:0000256" key="3">
    <source>
        <dbReference type="ARBA" id="ARBA00022448"/>
    </source>
</evidence>
<dbReference type="CDD" id="cd03232">
    <property type="entry name" value="ABCG_PDR_domain2"/>
    <property type="match status" value="1"/>
</dbReference>
<comment type="similarity">
    <text evidence="2">Belongs to the ABC transporter superfamily. ABCG family. PDR (TC 3.A.1.205) subfamily.</text>
</comment>
<dbReference type="Proteomes" id="UP000288805">
    <property type="component" value="Unassembled WGS sequence"/>
</dbReference>
<dbReference type="GO" id="GO:0005524">
    <property type="term" value="F:ATP binding"/>
    <property type="evidence" value="ECO:0007669"/>
    <property type="project" value="UniProtKB-KW"/>
</dbReference>
<evidence type="ECO:0000256" key="7">
    <source>
        <dbReference type="ARBA" id="ARBA00022840"/>
    </source>
</evidence>
<feature type="transmembrane region" description="Helical" evidence="10">
    <location>
        <begin position="597"/>
        <end position="616"/>
    </location>
</feature>
<dbReference type="Pfam" id="PF01061">
    <property type="entry name" value="ABC2_membrane"/>
    <property type="match status" value="3"/>
</dbReference>
<dbReference type="FunFam" id="3.40.50.300:FF:000179">
    <property type="entry name" value="ABC transporter G family member 34"/>
    <property type="match status" value="1"/>
</dbReference>
<dbReference type="EMBL" id="QGNW01001869">
    <property type="protein sequence ID" value="RVW28976.1"/>
    <property type="molecule type" value="Genomic_DNA"/>
</dbReference>
<evidence type="ECO:0000256" key="6">
    <source>
        <dbReference type="ARBA" id="ARBA00022741"/>
    </source>
</evidence>
<feature type="transmembrane region" description="Helical" evidence="10">
    <location>
        <begin position="1196"/>
        <end position="1215"/>
    </location>
</feature>
<feature type="transmembrane region" description="Helical" evidence="10">
    <location>
        <begin position="1380"/>
        <end position="1401"/>
    </location>
</feature>
<evidence type="ECO:0000256" key="2">
    <source>
        <dbReference type="ARBA" id="ARBA00006012"/>
    </source>
</evidence>
<feature type="domain" description="ABC transporter" evidence="11">
    <location>
        <begin position="178"/>
        <end position="444"/>
    </location>
</feature>
<evidence type="ECO:0000313" key="12">
    <source>
        <dbReference type="EMBL" id="RVW28976.1"/>
    </source>
</evidence>
<feature type="transmembrane region" description="Helical" evidence="10">
    <location>
        <begin position="716"/>
        <end position="735"/>
    </location>
</feature>
<feature type="transmembrane region" description="Helical" evidence="10">
    <location>
        <begin position="658"/>
        <end position="681"/>
    </location>
</feature>
<evidence type="ECO:0000256" key="9">
    <source>
        <dbReference type="ARBA" id="ARBA00023136"/>
    </source>
</evidence>
<organism evidence="12 13">
    <name type="scientific">Vitis vinifera</name>
    <name type="common">Grape</name>
    <dbReference type="NCBI Taxonomy" id="29760"/>
    <lineage>
        <taxon>Eukaryota</taxon>
        <taxon>Viridiplantae</taxon>
        <taxon>Streptophyta</taxon>
        <taxon>Embryophyta</taxon>
        <taxon>Tracheophyta</taxon>
        <taxon>Spermatophyta</taxon>
        <taxon>Magnoliopsida</taxon>
        <taxon>eudicotyledons</taxon>
        <taxon>Gunneridae</taxon>
        <taxon>Pentapetalae</taxon>
        <taxon>rosids</taxon>
        <taxon>Vitales</taxon>
        <taxon>Vitaceae</taxon>
        <taxon>Viteae</taxon>
        <taxon>Vitis</taxon>
    </lineage>
</organism>
<evidence type="ECO:0000256" key="4">
    <source>
        <dbReference type="ARBA" id="ARBA00022692"/>
    </source>
</evidence>
<keyword evidence="5" id="KW-0677">Repeat</keyword>
<feature type="transmembrane region" description="Helical" evidence="10">
    <location>
        <begin position="628"/>
        <end position="646"/>
    </location>
</feature>
<feature type="transmembrane region" description="Helical" evidence="10">
    <location>
        <begin position="1309"/>
        <end position="1328"/>
    </location>
</feature>
<keyword evidence="4 10" id="KW-0812">Transmembrane</keyword>
<keyword evidence="9 10" id="KW-0472">Membrane</keyword>
<dbReference type="InterPro" id="IPR013525">
    <property type="entry name" value="ABC2_TM"/>
</dbReference>
<dbReference type="GO" id="GO:0016887">
    <property type="term" value="F:ATP hydrolysis activity"/>
    <property type="evidence" value="ECO:0007669"/>
    <property type="project" value="InterPro"/>
</dbReference>
<dbReference type="PROSITE" id="PS50893">
    <property type="entry name" value="ABC_TRANSPORTER_2"/>
    <property type="match status" value="2"/>
</dbReference>
<dbReference type="SMART" id="SM00382">
    <property type="entry name" value="AAA"/>
    <property type="match status" value="2"/>
</dbReference>
<dbReference type="Gene3D" id="3.40.50.300">
    <property type="entry name" value="P-loop containing nucleotide triphosphate hydrolases"/>
    <property type="match status" value="2"/>
</dbReference>
<feature type="transmembrane region" description="Helical" evidence="10">
    <location>
        <begin position="1166"/>
        <end position="1184"/>
    </location>
</feature>
<name>A0A438D0K4_VITVI</name>
<evidence type="ECO:0000256" key="10">
    <source>
        <dbReference type="SAM" id="Phobius"/>
    </source>
</evidence>
<evidence type="ECO:0000256" key="8">
    <source>
        <dbReference type="ARBA" id="ARBA00022989"/>
    </source>
</evidence>
<comment type="caution">
    <text evidence="12">The sequence shown here is derived from an EMBL/GenBank/DDBJ whole genome shotgun (WGS) entry which is preliminary data.</text>
</comment>
<dbReference type="GO" id="GO:0140359">
    <property type="term" value="F:ABC-type transporter activity"/>
    <property type="evidence" value="ECO:0007669"/>
    <property type="project" value="InterPro"/>
</dbReference>
<reference evidence="12 13" key="1">
    <citation type="journal article" date="2018" name="PLoS Genet.">
        <title>Population sequencing reveals clonal diversity and ancestral inbreeding in the grapevine cultivar Chardonnay.</title>
        <authorList>
            <person name="Roach M.J."/>
            <person name="Johnson D.L."/>
            <person name="Bohlmann J."/>
            <person name="van Vuuren H.J."/>
            <person name="Jones S.J."/>
            <person name="Pretorius I.S."/>
            <person name="Schmidt S.A."/>
            <person name="Borneman A.R."/>
        </authorList>
    </citation>
    <scope>NUCLEOTIDE SEQUENCE [LARGE SCALE GENOMIC DNA]</scope>
    <source>
        <strain evidence="13">cv. Chardonnay</strain>
        <tissue evidence="12">Leaf</tissue>
    </source>
</reference>
<feature type="transmembrane region" description="Helical" evidence="10">
    <location>
        <begin position="566"/>
        <end position="585"/>
    </location>
</feature>
<dbReference type="InterPro" id="IPR013581">
    <property type="entry name" value="PDR_assoc"/>
</dbReference>
<dbReference type="InterPro" id="IPR003439">
    <property type="entry name" value="ABC_transporter-like_ATP-bd"/>
</dbReference>
<feature type="domain" description="ABC transporter" evidence="11">
    <location>
        <begin position="794"/>
        <end position="1072"/>
    </location>
</feature>
<keyword evidence="7" id="KW-0067">ATP-binding</keyword>
<dbReference type="InterPro" id="IPR003593">
    <property type="entry name" value="AAA+_ATPase"/>
</dbReference>
<protein>
    <submittedName>
        <fullName evidence="12">Pleiotropic drug resistance protein 1</fullName>
    </submittedName>
</protein>
<evidence type="ECO:0000313" key="13">
    <source>
        <dbReference type="Proteomes" id="UP000288805"/>
    </source>
</evidence>
<evidence type="ECO:0000256" key="5">
    <source>
        <dbReference type="ARBA" id="ARBA00022737"/>
    </source>
</evidence>
<dbReference type="Pfam" id="PF00005">
    <property type="entry name" value="ABC_tran"/>
    <property type="match status" value="2"/>
</dbReference>
<keyword evidence="3" id="KW-0813">Transport</keyword>
<accession>A0A438D0K4</accession>
<evidence type="ECO:0000259" key="11">
    <source>
        <dbReference type="PROSITE" id="PS50893"/>
    </source>
</evidence>
<feature type="transmembrane region" description="Helical" evidence="10">
    <location>
        <begin position="1252"/>
        <end position="1272"/>
    </location>
</feature>
<dbReference type="GO" id="GO:0016020">
    <property type="term" value="C:membrane"/>
    <property type="evidence" value="ECO:0007669"/>
    <property type="project" value="UniProtKB-SubCell"/>
</dbReference>
<sequence>MRKKIVLALSESSFLALPWPNLWSWPTARLSSACVSSIGCVTGGVVAMATADIYRASGSFRRNGSSIWRNSGADVFSRSSRDEDDEEALKWAALEKLPTYNRLRKGKEEFSGAVGKIAEEDNEKFLLKLKNRIDRVGIDVPEIEVRFEHLTIDAEAFVGSRALPSFHNFIFNKFEGILNAVRILPSKKRKFTILNDVSGIIKPRRLTLLLGPPSSGKTTLLLALAGKLDPNLKVMGRVTYNGHGMNEFVPQRTAAYISQHDTHIGEMTPRRLTLIFAICRHVSRASRREKAANIKPDPDLDVFMKAAATEGQKENVVTDYTLKILGLDICADTMVGDEMIRGISGGQRKRVTTGEMLVGPSKALFMDEISTGLDSSTTYQIVNSLKQTIHILNGTAVISLLQPAPETYNLFDDIILLSDSQIVYQGPREDVLEFFDSMGFKCPARKGVADFLQEAQYWARKEEPYSFVTVKEFSEAFQSFHIGRKVADELASPFDKAKSHPAALTTKKYCVRKKELLDANMSREYLLMKRNSFVYIFKLTQLAVMAVIAMTLFLRTEMNKNSTDDGSIYTGALFFTVVMIMFNGMAELAMAIAKLPIPITFVEVGVWVFITYYVIGFDPNVERLFRQYLLLLLVNQMASGLFRFIAAAGRNMIVANTFGAFALLMLWHWVVLSCHMNAIVVNEFLGKSWSKNVTDSTESLGVTVLKSRGFSTDAHWYWIGAGALLGFIFVFNFFYTLCLNYLNPFEKHQAVITEESDNAKTATTERGEEMVEAIAEAKHNKKKGMVLPFQPHSITFDDIRYSVDMPEEMKSQGALEDRLELLKGVSGAFRPGVLTALMGVSGAGKTTLMDVLAGRKTGGYIEGKITISGYPKKQETFARISGYCEQNDIHSPHVTVHESLLYSAWLRLPSDVNSETRKDQVWIDLHMGKSAGSNFIDLQSKFGEMFIEEVMELVELTSLRDALVGLPGVNGLSTEQRKRLTIAVELVANPSIIFMDEPTSGLDARAAAIVMRTVRNTVDTGRTVVCTIHQPSIDIFEAFDELLLMKRGGREIYVGPLGRHSSHLINYFEGIEGVSKIKDGYNPAAWMLEVTTSAQEVILRVDFTEIYKNSDLYRRNKDLIKELSQPAPGAKDLYFATQYSQPFFTQFLACLWKQRWSYWRNPPYTAVRFLFTTFIALMFGTMFWDLGTKRTRQQDLFNAMGSMYAAVLFLGIQNAQSVQPVVVVERPVFYRERAAGMYSALPYAFGQALVEIPYVFAQAVVYGVIVYAMIGFEWTAAKFFWYLFFMFFTLLYFTFYGMMAVAATPNQHIASIIAAAFYGIWNLFSGFIVPRNRIPVWWRWYYWICPVAWTLYGLVTSQFGDIQDTLLDKNQTVEQFLDDYFGFKHDFLGVVAAVVVGLWCCSY</sequence>
<feature type="transmembrane region" description="Helical" evidence="10">
    <location>
        <begin position="1279"/>
        <end position="1303"/>
    </location>
</feature>